<name>A0AAW0YGN1_9TREE</name>
<protein>
    <recommendedName>
        <fullName evidence="4">C2H2-type domain-containing protein</fullName>
    </recommendedName>
</protein>
<proteinExistence type="predicted"/>
<keyword evidence="3" id="KW-1185">Reference proteome</keyword>
<feature type="region of interest" description="Disordered" evidence="1">
    <location>
        <begin position="309"/>
        <end position="338"/>
    </location>
</feature>
<dbReference type="GeneID" id="92183159"/>
<evidence type="ECO:0000256" key="1">
    <source>
        <dbReference type="SAM" id="MobiDB-lite"/>
    </source>
</evidence>
<evidence type="ECO:0008006" key="4">
    <source>
        <dbReference type="Google" id="ProtNLM"/>
    </source>
</evidence>
<comment type="caution">
    <text evidence="2">The sequence shown here is derived from an EMBL/GenBank/DDBJ whole genome shotgun (WGS) entry which is preliminary data.</text>
</comment>
<dbReference type="EMBL" id="JBCAWK010000011">
    <property type="protein sequence ID" value="KAK8846813.1"/>
    <property type="molecule type" value="Genomic_DNA"/>
</dbReference>
<dbReference type="Proteomes" id="UP001388673">
    <property type="component" value="Unassembled WGS sequence"/>
</dbReference>
<dbReference type="RefSeq" id="XP_066800763.1">
    <property type="nucleotide sequence ID" value="XM_066948990.1"/>
</dbReference>
<dbReference type="KEGG" id="kne:92183159"/>
<gene>
    <name evidence="2" type="ORF">IAR55_005901</name>
</gene>
<evidence type="ECO:0000313" key="2">
    <source>
        <dbReference type="EMBL" id="KAK8846813.1"/>
    </source>
</evidence>
<evidence type="ECO:0000313" key="3">
    <source>
        <dbReference type="Proteomes" id="UP001388673"/>
    </source>
</evidence>
<accession>A0AAW0YGN1</accession>
<dbReference type="AlphaFoldDB" id="A0AAW0YGN1"/>
<feature type="region of interest" description="Disordered" evidence="1">
    <location>
        <begin position="35"/>
        <end position="79"/>
    </location>
</feature>
<sequence length="452" mass="50942">MSIDSNPQEAPIATRALSTSSGLLPRLKLVLSRFQSTERVPDSTPNRPVTEISASEPNSTRSKISINNESGGRSFPSNPSDLVIIIDETDGEEQGLTLDQIRFRAKEVLRDLPCRWKADAPCDAHLASHSLLSRHVKGHIEQAVSSVVQHPPYSPTWLNCGWYKCTSNGFATVHELEQHVHVAHLSPKLDLFCPFKDCPDRVIRSYAARESHFDDIRHHPRPWTNDSFLPTPRAKHDTLPLLSLPMKSALTVPPYLLSTHPVRPWPRGRPEHYVLPNRPRLRDFQASILPERNENVLFWPLCGEASPGDFDPSSSSIFPPNKRRDDTPVKQETDDKGESIIPSSSYSDARSFKFRKRVDGKLGRPRLAVTADIWAAYQRKLKLQERRRLAKGKMKMVLDESEEAVSLFDKEKIRLAAQRIAAKKVGSSIGIEFWKEVLAFEAEGVALGEIPR</sequence>
<reference evidence="2 3" key="1">
    <citation type="journal article" date="2024" name="bioRxiv">
        <title>Comparative genomics of Cryptococcus and Kwoniella reveals pathogenesis evolution and contrasting karyotype dynamics via intercentromeric recombination or chromosome fusion.</title>
        <authorList>
            <person name="Coelho M.A."/>
            <person name="David-Palma M."/>
            <person name="Shea T."/>
            <person name="Bowers K."/>
            <person name="McGinley-Smith S."/>
            <person name="Mohammad A.W."/>
            <person name="Gnirke A."/>
            <person name="Yurkov A.M."/>
            <person name="Nowrousian M."/>
            <person name="Sun S."/>
            <person name="Cuomo C.A."/>
            <person name="Heitman J."/>
        </authorList>
    </citation>
    <scope>NUCLEOTIDE SEQUENCE [LARGE SCALE GENOMIC DNA]</scope>
    <source>
        <strain evidence="2 3">CBS 13917</strain>
    </source>
</reference>
<organism evidence="2 3">
    <name type="scientific">Kwoniella newhampshirensis</name>
    <dbReference type="NCBI Taxonomy" id="1651941"/>
    <lineage>
        <taxon>Eukaryota</taxon>
        <taxon>Fungi</taxon>
        <taxon>Dikarya</taxon>
        <taxon>Basidiomycota</taxon>
        <taxon>Agaricomycotina</taxon>
        <taxon>Tremellomycetes</taxon>
        <taxon>Tremellales</taxon>
        <taxon>Cryptococcaceae</taxon>
        <taxon>Kwoniella</taxon>
    </lineage>
</organism>
<feature type="compositionally biased region" description="Basic and acidic residues" evidence="1">
    <location>
        <begin position="322"/>
        <end position="338"/>
    </location>
</feature>
<feature type="compositionally biased region" description="Low complexity" evidence="1">
    <location>
        <begin position="309"/>
        <end position="320"/>
    </location>
</feature>